<dbReference type="EMBL" id="JAKJXP020000026">
    <property type="protein sequence ID" value="KAK7753688.1"/>
    <property type="molecule type" value="Genomic_DNA"/>
</dbReference>
<feature type="compositionally biased region" description="Polar residues" evidence="5">
    <location>
        <begin position="207"/>
        <end position="217"/>
    </location>
</feature>
<proteinExistence type="predicted"/>
<keyword evidence="1" id="KW-0479">Metal-binding</keyword>
<dbReference type="PANTHER" id="PTHR22763">
    <property type="entry name" value="RING ZINC FINGER PROTEIN"/>
    <property type="match status" value="1"/>
</dbReference>
<reference evidence="7 8" key="1">
    <citation type="submission" date="2024-02" db="EMBL/GenBank/DDBJ databases">
        <title>De novo assembly and annotation of 12 fungi associated with fruit tree decline syndrome in Ontario, Canada.</title>
        <authorList>
            <person name="Sulman M."/>
            <person name="Ellouze W."/>
            <person name="Ilyukhin E."/>
        </authorList>
    </citation>
    <scope>NUCLEOTIDE SEQUENCE [LARGE SCALE GENOMIC DNA]</scope>
    <source>
        <strain evidence="7 8">M11/M66-122</strain>
    </source>
</reference>
<dbReference type="PROSITE" id="PS50089">
    <property type="entry name" value="ZF_RING_2"/>
    <property type="match status" value="1"/>
</dbReference>
<feature type="compositionally biased region" description="Polar residues" evidence="5">
    <location>
        <begin position="106"/>
        <end position="129"/>
    </location>
</feature>
<evidence type="ECO:0000256" key="5">
    <source>
        <dbReference type="SAM" id="MobiDB-lite"/>
    </source>
</evidence>
<evidence type="ECO:0000259" key="6">
    <source>
        <dbReference type="PROSITE" id="PS50089"/>
    </source>
</evidence>
<keyword evidence="8" id="KW-1185">Reference proteome</keyword>
<evidence type="ECO:0000256" key="2">
    <source>
        <dbReference type="ARBA" id="ARBA00022771"/>
    </source>
</evidence>
<dbReference type="InterPro" id="IPR001841">
    <property type="entry name" value="Znf_RING"/>
</dbReference>
<dbReference type="GO" id="GO:0061630">
    <property type="term" value="F:ubiquitin protein ligase activity"/>
    <property type="evidence" value="ECO:0007669"/>
    <property type="project" value="TreeGrafter"/>
</dbReference>
<sequence length="489" mass="53149">MFSSNRGPHHYDSFNGNNWRPGPTTYHNPHNPNSLQDWRHHPVPSQNRPLPVVPYPYSDPFHVPAANGYPHQEQGGPQLIPMMNVPENQGPPTSLPPFNYRPGLPSMNSTPQIQHRRNGSQGSEVSSRPGSLPALNPNPNPNMPTTGAQPSRASLFADSLSSLDYIGMSHQLSPLQAGPFPHGSYTSNSRPRAEPSAPPGGTGEGGVSQSATNSPNRAQAAAPASGNDRSPTRENPPEERPRPSVRYRGAFPAVPRSLTNSAPSSDSSSDEDADAGERSPNGYGFFELIGSGLGNLPEDRVRAQQLLRGTMSAKRVASKNAIASLQSVKISDLAPGDNVCVICYNDYGVQNPEGVNEAPLRLPKCKHVFGDHCIKKWFEENDTCPYCRDKVPSEPQTARLAAQYLHWQICILQEVDCLLGLHTLTSVDLLAMTLTLPVGDHVLATAVRGPLHRLVRLVDLLRMVQHRTLFVTTLLLVQVQGPAAKMCTY</sequence>
<keyword evidence="2 4" id="KW-0863">Zinc-finger</keyword>
<dbReference type="Gene3D" id="3.30.40.10">
    <property type="entry name" value="Zinc/RING finger domain, C3HC4 (zinc finger)"/>
    <property type="match status" value="1"/>
</dbReference>
<accession>A0AAN9UTG0</accession>
<feature type="region of interest" description="Disordered" evidence="5">
    <location>
        <begin position="65"/>
        <end position="151"/>
    </location>
</feature>
<evidence type="ECO:0000256" key="1">
    <source>
        <dbReference type="ARBA" id="ARBA00022723"/>
    </source>
</evidence>
<name>A0AAN9UTG0_9PEZI</name>
<evidence type="ECO:0000313" key="8">
    <source>
        <dbReference type="Proteomes" id="UP001320420"/>
    </source>
</evidence>
<dbReference type="InterPro" id="IPR050731">
    <property type="entry name" value="HRD1_E3_ubiq-ligases"/>
</dbReference>
<dbReference type="PANTHER" id="PTHR22763:SF162">
    <property type="entry name" value="TRANSMEMBRANE E3 UBIQUITIN-PROTEIN LIGASE 1"/>
    <property type="match status" value="1"/>
</dbReference>
<dbReference type="Proteomes" id="UP001320420">
    <property type="component" value="Unassembled WGS sequence"/>
</dbReference>
<feature type="compositionally biased region" description="Basic and acidic residues" evidence="5">
    <location>
        <begin position="230"/>
        <end position="242"/>
    </location>
</feature>
<feature type="region of interest" description="Disordered" evidence="5">
    <location>
        <begin position="1"/>
        <end position="49"/>
    </location>
</feature>
<dbReference type="GO" id="GO:0044695">
    <property type="term" value="C:Dsc E3 ubiquitin ligase complex"/>
    <property type="evidence" value="ECO:0007669"/>
    <property type="project" value="TreeGrafter"/>
</dbReference>
<dbReference type="GO" id="GO:0043161">
    <property type="term" value="P:proteasome-mediated ubiquitin-dependent protein catabolic process"/>
    <property type="evidence" value="ECO:0007669"/>
    <property type="project" value="TreeGrafter"/>
</dbReference>
<feature type="compositionally biased region" description="Polar residues" evidence="5">
    <location>
        <begin position="25"/>
        <end position="36"/>
    </location>
</feature>
<dbReference type="SMART" id="SM00184">
    <property type="entry name" value="RING"/>
    <property type="match status" value="1"/>
</dbReference>
<keyword evidence="3" id="KW-0862">Zinc</keyword>
<gene>
    <name evidence="7" type="ORF">SLS62_004310</name>
</gene>
<dbReference type="GO" id="GO:0012505">
    <property type="term" value="C:endomembrane system"/>
    <property type="evidence" value="ECO:0007669"/>
    <property type="project" value="TreeGrafter"/>
</dbReference>
<evidence type="ECO:0000256" key="3">
    <source>
        <dbReference type="ARBA" id="ARBA00022833"/>
    </source>
</evidence>
<dbReference type="GO" id="GO:0008270">
    <property type="term" value="F:zinc ion binding"/>
    <property type="evidence" value="ECO:0007669"/>
    <property type="project" value="UniProtKB-KW"/>
</dbReference>
<evidence type="ECO:0000313" key="7">
    <source>
        <dbReference type="EMBL" id="KAK7753688.1"/>
    </source>
</evidence>
<evidence type="ECO:0000256" key="4">
    <source>
        <dbReference type="PROSITE-ProRule" id="PRU00175"/>
    </source>
</evidence>
<dbReference type="AlphaFoldDB" id="A0AAN9UTG0"/>
<dbReference type="SUPFAM" id="SSF57850">
    <property type="entry name" value="RING/U-box"/>
    <property type="match status" value="1"/>
</dbReference>
<organism evidence="7 8">
    <name type="scientific">Diatrype stigma</name>
    <dbReference type="NCBI Taxonomy" id="117547"/>
    <lineage>
        <taxon>Eukaryota</taxon>
        <taxon>Fungi</taxon>
        <taxon>Dikarya</taxon>
        <taxon>Ascomycota</taxon>
        <taxon>Pezizomycotina</taxon>
        <taxon>Sordariomycetes</taxon>
        <taxon>Xylariomycetidae</taxon>
        <taxon>Xylariales</taxon>
        <taxon>Diatrypaceae</taxon>
        <taxon>Diatrype</taxon>
    </lineage>
</organism>
<comment type="caution">
    <text evidence="7">The sequence shown here is derived from an EMBL/GenBank/DDBJ whole genome shotgun (WGS) entry which is preliminary data.</text>
</comment>
<feature type="domain" description="RING-type" evidence="6">
    <location>
        <begin position="340"/>
        <end position="388"/>
    </location>
</feature>
<dbReference type="InterPro" id="IPR013083">
    <property type="entry name" value="Znf_RING/FYVE/PHD"/>
</dbReference>
<protein>
    <recommendedName>
        <fullName evidence="6">RING-type domain-containing protein</fullName>
    </recommendedName>
</protein>
<feature type="region of interest" description="Disordered" evidence="5">
    <location>
        <begin position="174"/>
        <end position="282"/>
    </location>
</feature>
<dbReference type="Pfam" id="PF13639">
    <property type="entry name" value="zf-RING_2"/>
    <property type="match status" value="1"/>
</dbReference>